<dbReference type="Proteomes" id="UP001172101">
    <property type="component" value="Unassembled WGS sequence"/>
</dbReference>
<feature type="region of interest" description="Disordered" evidence="1">
    <location>
        <begin position="61"/>
        <end position="119"/>
    </location>
</feature>
<evidence type="ECO:0000313" key="2">
    <source>
        <dbReference type="EMBL" id="KAK0716976.1"/>
    </source>
</evidence>
<evidence type="ECO:0000256" key="1">
    <source>
        <dbReference type="SAM" id="MobiDB-lite"/>
    </source>
</evidence>
<feature type="compositionally biased region" description="Gly residues" evidence="1">
    <location>
        <begin position="65"/>
        <end position="78"/>
    </location>
</feature>
<feature type="compositionally biased region" description="Basic residues" evidence="1">
    <location>
        <begin position="96"/>
        <end position="110"/>
    </location>
</feature>
<dbReference type="EMBL" id="JAUIRO010000004">
    <property type="protein sequence ID" value="KAK0716976.1"/>
    <property type="molecule type" value="Genomic_DNA"/>
</dbReference>
<protein>
    <submittedName>
        <fullName evidence="2">Uncharacterized protein</fullName>
    </submittedName>
</protein>
<gene>
    <name evidence="2" type="ORF">B0T26DRAFT_272576</name>
</gene>
<dbReference type="AlphaFoldDB" id="A0AA40DXT2"/>
<keyword evidence="3" id="KW-1185">Reference proteome</keyword>
<dbReference type="RefSeq" id="XP_060295769.1">
    <property type="nucleotide sequence ID" value="XM_060434109.1"/>
</dbReference>
<accession>A0AA40DXT2</accession>
<feature type="compositionally biased region" description="Basic and acidic residues" evidence="1">
    <location>
        <begin position="86"/>
        <end position="95"/>
    </location>
</feature>
<sequence length="215" mass="23693">MYHPYAGCVVCLVNMEEEYFNIFFLLCGCRETVVLSALVPSDGPLPPSLTRSLTSSFHPLHGYESGSGGGREGCGGGRGRTRKKGTRLERKEKSWWSRRTHAKTHTHTHTHTSPTSIQPPTSFPWKLGGFIRLDEKAAKPGSAKLYDWLEIVTQKRESPSISRHLIGFFLDESWGEEKGKGSARGGGGVAPTIFLYQLGTLHFCGRQTGQASEPT</sequence>
<reference evidence="2" key="1">
    <citation type="submission" date="2023-06" db="EMBL/GenBank/DDBJ databases">
        <title>Genome-scale phylogeny and comparative genomics of the fungal order Sordariales.</title>
        <authorList>
            <consortium name="Lawrence Berkeley National Laboratory"/>
            <person name="Hensen N."/>
            <person name="Bonometti L."/>
            <person name="Westerberg I."/>
            <person name="Brannstrom I.O."/>
            <person name="Guillou S."/>
            <person name="Cros-Aarteil S."/>
            <person name="Calhoun S."/>
            <person name="Haridas S."/>
            <person name="Kuo A."/>
            <person name="Mondo S."/>
            <person name="Pangilinan J."/>
            <person name="Riley R."/>
            <person name="LaButti K."/>
            <person name="Andreopoulos B."/>
            <person name="Lipzen A."/>
            <person name="Chen C."/>
            <person name="Yanf M."/>
            <person name="Daum C."/>
            <person name="Ng V."/>
            <person name="Clum A."/>
            <person name="Steindorff A."/>
            <person name="Ohm R."/>
            <person name="Martin F."/>
            <person name="Silar P."/>
            <person name="Natvig D."/>
            <person name="Lalanne C."/>
            <person name="Gautier V."/>
            <person name="Ament-velasquez S.L."/>
            <person name="Kruys A."/>
            <person name="Hutchinson M.I."/>
            <person name="Powell A.J."/>
            <person name="Barry K."/>
            <person name="Miller A.N."/>
            <person name="Grigoriev I.V."/>
            <person name="Debuchy R."/>
            <person name="Gladieux P."/>
            <person name="Thoren M.H."/>
            <person name="Johannesson H."/>
        </authorList>
    </citation>
    <scope>NUCLEOTIDE SEQUENCE</scope>
    <source>
        <strain evidence="2">SMH2392-1A</strain>
    </source>
</reference>
<evidence type="ECO:0000313" key="3">
    <source>
        <dbReference type="Proteomes" id="UP001172101"/>
    </source>
</evidence>
<dbReference type="GeneID" id="85317379"/>
<organism evidence="2 3">
    <name type="scientific">Lasiosphaeria miniovina</name>
    <dbReference type="NCBI Taxonomy" id="1954250"/>
    <lineage>
        <taxon>Eukaryota</taxon>
        <taxon>Fungi</taxon>
        <taxon>Dikarya</taxon>
        <taxon>Ascomycota</taxon>
        <taxon>Pezizomycotina</taxon>
        <taxon>Sordariomycetes</taxon>
        <taxon>Sordariomycetidae</taxon>
        <taxon>Sordariales</taxon>
        <taxon>Lasiosphaeriaceae</taxon>
        <taxon>Lasiosphaeria</taxon>
    </lineage>
</organism>
<proteinExistence type="predicted"/>
<comment type="caution">
    <text evidence="2">The sequence shown here is derived from an EMBL/GenBank/DDBJ whole genome shotgun (WGS) entry which is preliminary data.</text>
</comment>
<name>A0AA40DXT2_9PEZI</name>